<dbReference type="Proteomes" id="UP001156102">
    <property type="component" value="Unassembled WGS sequence"/>
</dbReference>
<organism evidence="1 2">
    <name type="scientific">Ectobacillus ponti</name>
    <dbReference type="NCBI Taxonomy" id="2961894"/>
    <lineage>
        <taxon>Bacteria</taxon>
        <taxon>Bacillati</taxon>
        <taxon>Bacillota</taxon>
        <taxon>Bacilli</taxon>
        <taxon>Bacillales</taxon>
        <taxon>Bacillaceae</taxon>
        <taxon>Ectobacillus</taxon>
    </lineage>
</organism>
<dbReference type="RefSeq" id="WP_254760864.1">
    <property type="nucleotide sequence ID" value="NZ_JANCLT010000016.1"/>
</dbReference>
<gene>
    <name evidence="1" type="ORF">NK662_20670</name>
</gene>
<protein>
    <submittedName>
        <fullName evidence="1">Uncharacterized protein</fullName>
    </submittedName>
</protein>
<keyword evidence="2" id="KW-1185">Reference proteome</keyword>
<dbReference type="EMBL" id="JANCLT010000016">
    <property type="protein sequence ID" value="MCP8970938.1"/>
    <property type="molecule type" value="Genomic_DNA"/>
</dbReference>
<dbReference type="AlphaFoldDB" id="A0AA41XC34"/>
<name>A0AA41XC34_9BACI</name>
<accession>A0AA41XC34</accession>
<evidence type="ECO:0000313" key="2">
    <source>
        <dbReference type="Proteomes" id="UP001156102"/>
    </source>
</evidence>
<sequence length="63" mass="7018">MDVSFWTSVSSSWQSVQWNAMEAAVDLDAVLSALGSDIEQVRESEEEYVVSELSLDDDFWGGL</sequence>
<comment type="caution">
    <text evidence="1">The sequence shown here is derived from an EMBL/GenBank/DDBJ whole genome shotgun (WGS) entry which is preliminary data.</text>
</comment>
<reference evidence="1" key="1">
    <citation type="submission" date="2022-07" db="EMBL/GenBank/DDBJ databases">
        <authorList>
            <person name="Li W.-J."/>
            <person name="Deng Q.-Q."/>
        </authorList>
    </citation>
    <scope>NUCLEOTIDE SEQUENCE</scope>
    <source>
        <strain evidence="1">SYSU M60031</strain>
    </source>
</reference>
<proteinExistence type="predicted"/>
<evidence type="ECO:0000313" key="1">
    <source>
        <dbReference type="EMBL" id="MCP8970938.1"/>
    </source>
</evidence>